<dbReference type="EMBL" id="BDGG01000001">
    <property type="protein sequence ID" value="GAU87713.1"/>
    <property type="molecule type" value="Genomic_DNA"/>
</dbReference>
<reference evidence="2 3" key="1">
    <citation type="journal article" date="2016" name="Nat. Commun.">
        <title>Extremotolerant tardigrade genome and improved radiotolerance of human cultured cells by tardigrade-unique protein.</title>
        <authorList>
            <person name="Hashimoto T."/>
            <person name="Horikawa D.D."/>
            <person name="Saito Y."/>
            <person name="Kuwahara H."/>
            <person name="Kozuka-Hata H."/>
            <person name="Shin-I T."/>
            <person name="Minakuchi Y."/>
            <person name="Ohishi K."/>
            <person name="Motoyama A."/>
            <person name="Aizu T."/>
            <person name="Enomoto A."/>
            <person name="Kondo K."/>
            <person name="Tanaka S."/>
            <person name="Hara Y."/>
            <person name="Koshikawa S."/>
            <person name="Sagara H."/>
            <person name="Miura T."/>
            <person name="Yokobori S."/>
            <person name="Miyagawa K."/>
            <person name="Suzuki Y."/>
            <person name="Kubo T."/>
            <person name="Oyama M."/>
            <person name="Kohara Y."/>
            <person name="Fujiyama A."/>
            <person name="Arakawa K."/>
            <person name="Katayama T."/>
            <person name="Toyoda A."/>
            <person name="Kunieda T."/>
        </authorList>
    </citation>
    <scope>NUCLEOTIDE SEQUENCE [LARGE SCALE GENOMIC DNA]</scope>
    <source>
        <strain evidence="2 3">YOKOZUNA-1</strain>
    </source>
</reference>
<feature type="transmembrane region" description="Helical" evidence="1">
    <location>
        <begin position="211"/>
        <end position="228"/>
    </location>
</feature>
<dbReference type="AlphaFoldDB" id="A0A1D1UMZ1"/>
<name>A0A1D1UMZ1_RAMVA</name>
<accession>A0A1D1UMZ1</accession>
<gene>
    <name evidence="2" type="primary">RvY_00523-1</name>
    <name evidence="2" type="synonym">RvY_00523.1</name>
    <name evidence="2" type="ORF">RvY_00523</name>
</gene>
<proteinExistence type="predicted"/>
<sequence>MKPPAMTKKVRSDLVFTVNRHKMFEKFLTYLWISGLYYSPTEMASRKKCGLRRAYSYTMALVVAMVAFAGLADYVLSYLESISTLDFFILAELVDNVSICFQIPIIYLIFHCLHDRISKLLEDFPATMGHLLTLNERRITEKRITTMGFVWILGCFLAFSALSVWYHWPLIGSLDGLTDRDHQLVIFKGVPGWAVALFNQTVYSLCVNADGAAQIFYIGLILYLAIGFRKITNHVRAMDHQNSAESLESLKEFAKHLQLLRNLTSNFNDTFGLLITINCIRDLVAVVATTALLLKAS</sequence>
<feature type="transmembrane region" description="Helical" evidence="1">
    <location>
        <begin position="147"/>
        <end position="168"/>
    </location>
</feature>
<keyword evidence="1" id="KW-0472">Membrane</keyword>
<organism evidence="2 3">
    <name type="scientific">Ramazzottius varieornatus</name>
    <name type="common">Water bear</name>
    <name type="synonym">Tardigrade</name>
    <dbReference type="NCBI Taxonomy" id="947166"/>
    <lineage>
        <taxon>Eukaryota</taxon>
        <taxon>Metazoa</taxon>
        <taxon>Ecdysozoa</taxon>
        <taxon>Tardigrada</taxon>
        <taxon>Eutardigrada</taxon>
        <taxon>Parachela</taxon>
        <taxon>Hypsibioidea</taxon>
        <taxon>Ramazzottiidae</taxon>
        <taxon>Ramazzottius</taxon>
    </lineage>
</organism>
<evidence type="ECO:0000256" key="1">
    <source>
        <dbReference type="SAM" id="Phobius"/>
    </source>
</evidence>
<comment type="caution">
    <text evidence="2">The sequence shown here is derived from an EMBL/GenBank/DDBJ whole genome shotgun (WGS) entry which is preliminary data.</text>
</comment>
<dbReference type="Proteomes" id="UP000186922">
    <property type="component" value="Unassembled WGS sequence"/>
</dbReference>
<keyword evidence="1" id="KW-0812">Transmembrane</keyword>
<evidence type="ECO:0000313" key="2">
    <source>
        <dbReference type="EMBL" id="GAU87713.1"/>
    </source>
</evidence>
<keyword evidence="1" id="KW-1133">Transmembrane helix</keyword>
<feature type="transmembrane region" description="Helical" evidence="1">
    <location>
        <begin position="54"/>
        <end position="75"/>
    </location>
</feature>
<evidence type="ECO:0008006" key="4">
    <source>
        <dbReference type="Google" id="ProtNLM"/>
    </source>
</evidence>
<protein>
    <recommendedName>
        <fullName evidence="4">Gustatory receptor</fullName>
    </recommendedName>
</protein>
<evidence type="ECO:0000313" key="3">
    <source>
        <dbReference type="Proteomes" id="UP000186922"/>
    </source>
</evidence>
<keyword evidence="3" id="KW-1185">Reference proteome</keyword>
<feature type="transmembrane region" description="Helical" evidence="1">
    <location>
        <begin position="87"/>
        <end position="110"/>
    </location>
</feature>